<evidence type="ECO:0000259" key="1">
    <source>
        <dbReference type="Pfam" id="PF06985"/>
    </source>
</evidence>
<dbReference type="InterPro" id="IPR010730">
    <property type="entry name" value="HET"/>
</dbReference>
<protein>
    <recommendedName>
        <fullName evidence="1">Heterokaryon incompatibility domain-containing protein</fullName>
    </recommendedName>
</protein>
<dbReference type="EMBL" id="JAADYS010000802">
    <property type="protein sequence ID" value="KAF4467010.1"/>
    <property type="molecule type" value="Genomic_DNA"/>
</dbReference>
<sequence length="1197" mass="132847">MPQYRGRRLAPVDTSSYLCVMCESIFRGKVRWGCGHDRSHHKTEGGLVLAANAGCYICRSIVDSGFFERHSKVDLVCHLMVCENRDPGTFRCSFSNRGEYVCILFGIPLEARDDPWPSFISPYVPPTSPDDPAVWELAKRWLERCTTSMRHETCSRPLGNLRGFPRIFQPTRLIQIIDDERAKLVLSSAHPERVSYVALSHRWGTAEPARLLTNNIDQLCNGFEIGNLPQSYREAISACQKLDFEYIWIDSLCIIQDSEDNSDWRREAMMMKSIYGNCTLNLCITGAADSSQSCFQKRNAASLKPFQVTPRWHHWNGKKVLAYVGPDFREDVLFSPLSNRAWVFQETHLSGRSLVMGSHQLWWYCRENLACESFPKGGHEMRGTPWFAGVRSMKDNESPRTYGTDPATGWSAWQYRIFSYTETRLTHESERTIAFSGFAQAFGESFGLNEQYLAGFWRSHLPLALLWRCESESKTQRSPDYKAPSWSWFSLDGPFEMNRLESFPPTETLCSVELVSLRYVDETQPMGLLKGGAIKMRGHLIGPHTVNADGTLPYYNLQVTPDVNDPEKIEKIVMYNDERDVAGEQMISYLDNLDEVSVLLGGGLLDGASRTAMPLKQAQGNIFYLPLSKNSFRLPERRRYLQLAVKGLGYVTICLPLHGRQDSARAASCGAGFLSYYTYGDPAEAISVNPAPTRANTPCSHAVSVTETPEEPCRILPNERQVPAHPSGEEPWKISRPNSSTIFSMKSFSTLPAYDSLLAAAGTLVLGAPSSRSLPSLQRRQDLSDPSTADCSGLGDFIDSQVTVGNDDGGVYACLAGWSHRAFPKEIEARADENMLRWIRVVFTDGSEQEVGTKPGLDWHDRQFHVKWDPWVNTFSQFSMYDHGWGGGLGRLVIRVNGCQGDNCEGDAGGWVPDAKQFDVPHGVDGSGMLLGFSVKHGDGIDSMTPIFSKTAVERVTLKDSVFDPTFEQLNEKPFAKSESEANLWIDSSMGAENQHKVSDVKEDGSELGGELGLTAKGEVSWEAGVPGWASGGSNAGLEGSAKFVGKHVQKDIHGDENTKVDRVTVRFRVSHKVPGGGMVRCMTTVLQSRANLRFKATLENRFKDGTSYSYPVTGLLEDANHSEAYTECEDVKPEDVGTELELTQGAVTDGEAPSNEGGTVIVVPGAITESGTYCQDGTKVSDVEMSDEEYFAACPQ</sequence>
<reference evidence="2 3" key="1">
    <citation type="submission" date="2020-01" db="EMBL/GenBank/DDBJ databases">
        <title>Identification and distribution of gene clusters putatively required for synthesis of sphingolipid metabolism inhibitors in phylogenetically diverse species of the filamentous fungus Fusarium.</title>
        <authorList>
            <person name="Kim H.-S."/>
            <person name="Busman M."/>
            <person name="Brown D.W."/>
            <person name="Divon H."/>
            <person name="Uhlig S."/>
            <person name="Proctor R.H."/>
        </authorList>
    </citation>
    <scope>NUCLEOTIDE SEQUENCE [LARGE SCALE GENOMIC DNA]</scope>
    <source>
        <strain evidence="2 3">NRRL 20459</strain>
    </source>
</reference>
<feature type="domain" description="Heterokaryon incompatibility" evidence="1">
    <location>
        <begin position="196"/>
        <end position="346"/>
    </location>
</feature>
<comment type="caution">
    <text evidence="2">The sequence shown here is derived from an EMBL/GenBank/DDBJ whole genome shotgun (WGS) entry which is preliminary data.</text>
</comment>
<keyword evidence="3" id="KW-1185">Reference proteome</keyword>
<organism evidence="2 3">
    <name type="scientific">Fusarium albosuccineum</name>
    <dbReference type="NCBI Taxonomy" id="1237068"/>
    <lineage>
        <taxon>Eukaryota</taxon>
        <taxon>Fungi</taxon>
        <taxon>Dikarya</taxon>
        <taxon>Ascomycota</taxon>
        <taxon>Pezizomycotina</taxon>
        <taxon>Sordariomycetes</taxon>
        <taxon>Hypocreomycetidae</taxon>
        <taxon>Hypocreales</taxon>
        <taxon>Nectriaceae</taxon>
        <taxon>Fusarium</taxon>
        <taxon>Fusarium decemcellulare species complex</taxon>
    </lineage>
</organism>
<dbReference type="PANTHER" id="PTHR33112">
    <property type="entry name" value="DOMAIN PROTEIN, PUTATIVE-RELATED"/>
    <property type="match status" value="1"/>
</dbReference>
<dbReference type="Proteomes" id="UP000554235">
    <property type="component" value="Unassembled WGS sequence"/>
</dbReference>
<dbReference type="Gene3D" id="2.170.15.10">
    <property type="entry name" value="Proaerolysin, chain A, domain 3"/>
    <property type="match status" value="1"/>
</dbReference>
<accession>A0A8H4PC23</accession>
<name>A0A8H4PC23_9HYPO</name>
<dbReference type="AlphaFoldDB" id="A0A8H4PC23"/>
<dbReference type="PANTHER" id="PTHR33112:SF11">
    <property type="entry name" value="HETEROKARYON INCOMPATIBILITY DOMAIN-CONTAINING PROTEIN"/>
    <property type="match status" value="1"/>
</dbReference>
<evidence type="ECO:0000313" key="2">
    <source>
        <dbReference type="EMBL" id="KAF4467010.1"/>
    </source>
</evidence>
<evidence type="ECO:0000313" key="3">
    <source>
        <dbReference type="Proteomes" id="UP000554235"/>
    </source>
</evidence>
<proteinExistence type="predicted"/>
<gene>
    <name evidence="2" type="ORF">FALBO_6159</name>
</gene>
<dbReference type="Pfam" id="PF06985">
    <property type="entry name" value="HET"/>
    <property type="match status" value="1"/>
</dbReference>
<dbReference type="OrthoDB" id="4989625at2759"/>